<gene>
    <name evidence="1" type="ORF">U0070_005830</name>
</gene>
<dbReference type="EMBL" id="JBBHLL010000510">
    <property type="protein sequence ID" value="KAK7801347.1"/>
    <property type="molecule type" value="Genomic_DNA"/>
</dbReference>
<reference evidence="1 2" key="1">
    <citation type="journal article" date="2023" name="bioRxiv">
        <title>Conserved and derived expression patterns and positive selection on dental genes reveal complex evolutionary context of ever-growing rodent molars.</title>
        <authorList>
            <person name="Calamari Z.T."/>
            <person name="Song A."/>
            <person name="Cohen E."/>
            <person name="Akter M."/>
            <person name="Roy R.D."/>
            <person name="Hallikas O."/>
            <person name="Christensen M.M."/>
            <person name="Li P."/>
            <person name="Marangoni P."/>
            <person name="Jernvall J."/>
            <person name="Klein O.D."/>
        </authorList>
    </citation>
    <scope>NUCLEOTIDE SEQUENCE [LARGE SCALE GENOMIC DNA]</scope>
    <source>
        <strain evidence="1">V071</strain>
    </source>
</reference>
<accession>A0AAW0HEI8</accession>
<comment type="caution">
    <text evidence="1">The sequence shown here is derived from an EMBL/GenBank/DDBJ whole genome shotgun (WGS) entry which is preliminary data.</text>
</comment>
<dbReference type="AlphaFoldDB" id="A0AAW0HEI8"/>
<evidence type="ECO:0000313" key="2">
    <source>
        <dbReference type="Proteomes" id="UP001488838"/>
    </source>
</evidence>
<proteinExistence type="predicted"/>
<organism evidence="1 2">
    <name type="scientific">Myodes glareolus</name>
    <name type="common">Bank vole</name>
    <name type="synonym">Clethrionomys glareolus</name>
    <dbReference type="NCBI Taxonomy" id="447135"/>
    <lineage>
        <taxon>Eukaryota</taxon>
        <taxon>Metazoa</taxon>
        <taxon>Chordata</taxon>
        <taxon>Craniata</taxon>
        <taxon>Vertebrata</taxon>
        <taxon>Euteleostomi</taxon>
        <taxon>Mammalia</taxon>
        <taxon>Eutheria</taxon>
        <taxon>Euarchontoglires</taxon>
        <taxon>Glires</taxon>
        <taxon>Rodentia</taxon>
        <taxon>Myomorpha</taxon>
        <taxon>Muroidea</taxon>
        <taxon>Cricetidae</taxon>
        <taxon>Arvicolinae</taxon>
        <taxon>Myodes</taxon>
    </lineage>
</organism>
<name>A0AAW0HEI8_MYOGA</name>
<dbReference type="Proteomes" id="UP001488838">
    <property type="component" value="Unassembled WGS sequence"/>
</dbReference>
<keyword evidence="2" id="KW-1185">Reference proteome</keyword>
<evidence type="ECO:0000313" key="1">
    <source>
        <dbReference type="EMBL" id="KAK7801347.1"/>
    </source>
</evidence>
<sequence>MAQQDPLDGPNIQFEYYPQDDAEVTKSISTPKDLNEFPRAFRELSHDTINTVVSTPNQNADYDNSVDGPPISSLTMTAAWLLPRSES</sequence>
<protein>
    <submittedName>
        <fullName evidence="1">Uncharacterized protein</fullName>
    </submittedName>
</protein>